<dbReference type="EMBL" id="CP034205">
    <property type="protein sequence ID" value="QBZ55802.1"/>
    <property type="molecule type" value="Genomic_DNA"/>
</dbReference>
<feature type="region of interest" description="Disordered" evidence="1">
    <location>
        <begin position="1"/>
        <end position="21"/>
    </location>
</feature>
<sequence>RTREPYPRVWSDSVDLQSTDTTQPNPQVLYCTVAKTISHRAMDVTVSSRLGKHDVHCSTDLIRPMANLATTAKSSLSIISGILTFCLHVQRDTTDVISNTLGSTTLAGDFQDPMVEEEAGLSNACTIALGRVVKLAILDRSAKPESFAGKPDRWPMINMGGQAVAEIVHLVKRQKIAGRNEVLYHFLWSTKTPLVDFFFSPLGWSVCVLGSIAVAARSSGVQIVITVAPRQHVTRHNEA</sequence>
<proteinExistence type="predicted"/>
<evidence type="ECO:0000256" key="1">
    <source>
        <dbReference type="SAM" id="MobiDB-lite"/>
    </source>
</evidence>
<name>A0A4P7N2V1_PYROR</name>
<evidence type="ECO:0000313" key="2">
    <source>
        <dbReference type="EMBL" id="QBZ55802.1"/>
    </source>
</evidence>
<protein>
    <submittedName>
        <fullName evidence="2">Uncharacterized protein</fullName>
    </submittedName>
</protein>
<gene>
    <name evidence="2" type="ORF">PoMZ_00704</name>
</gene>
<organism evidence="2 3">
    <name type="scientific">Pyricularia oryzae</name>
    <name type="common">Rice blast fungus</name>
    <name type="synonym">Magnaporthe oryzae</name>
    <dbReference type="NCBI Taxonomy" id="318829"/>
    <lineage>
        <taxon>Eukaryota</taxon>
        <taxon>Fungi</taxon>
        <taxon>Dikarya</taxon>
        <taxon>Ascomycota</taxon>
        <taxon>Pezizomycotina</taxon>
        <taxon>Sordariomycetes</taxon>
        <taxon>Sordariomycetidae</taxon>
        <taxon>Magnaporthales</taxon>
        <taxon>Pyriculariaceae</taxon>
        <taxon>Pyricularia</taxon>
    </lineage>
</organism>
<dbReference type="AlphaFoldDB" id="A0A4P7N2V1"/>
<feature type="non-terminal residue" evidence="2">
    <location>
        <position position="239"/>
    </location>
</feature>
<reference evidence="2 3" key="1">
    <citation type="journal article" date="2019" name="Mol. Biol. Evol.">
        <title>Blast fungal genomes show frequent chromosomal changes, gene gains and losses, and effector gene turnover.</title>
        <authorList>
            <person name="Gomez Luciano L.B."/>
            <person name="Jason Tsai I."/>
            <person name="Chuma I."/>
            <person name="Tosa Y."/>
            <person name="Chen Y.H."/>
            <person name="Li J.Y."/>
            <person name="Li M.Y."/>
            <person name="Jade Lu M.Y."/>
            <person name="Nakayashiki H."/>
            <person name="Li W.H."/>
        </authorList>
    </citation>
    <scope>NUCLEOTIDE SEQUENCE [LARGE SCALE GENOMIC DNA]</scope>
    <source>
        <strain evidence="2">MZ5-1-6</strain>
    </source>
</reference>
<accession>A0A4P7N2V1</accession>
<feature type="non-terminal residue" evidence="2">
    <location>
        <position position="1"/>
    </location>
</feature>
<dbReference type="Proteomes" id="UP000294847">
    <property type="component" value="Chromosome 2"/>
</dbReference>
<evidence type="ECO:0000313" key="3">
    <source>
        <dbReference type="Proteomes" id="UP000294847"/>
    </source>
</evidence>